<name>A0AA48M7C9_9ZZZZ</name>
<evidence type="ECO:0000256" key="1">
    <source>
        <dbReference type="SAM" id="MobiDB-lite"/>
    </source>
</evidence>
<dbReference type="EMBL" id="OY288114">
    <property type="protein sequence ID" value="CAJ0889991.1"/>
    <property type="molecule type" value="Genomic_DNA"/>
</dbReference>
<evidence type="ECO:0000313" key="2">
    <source>
        <dbReference type="EMBL" id="CAJ0889991.1"/>
    </source>
</evidence>
<sequence>MTRAKKTFPGKTPADTVSQPSNDLAALPAPVRAIRDKILAALEKNEVEALRIPIDWNEVRPLFAKSGLFKAGTDPIEILKSLSFDGKGRETIAVARAVLSQPYVVVTRGPVTLYEWPAVARQPSPPANEEDARARWSCVRFADLSRSNADGRPRVTRIGIASDGVWHYFWSED</sequence>
<dbReference type="AlphaFoldDB" id="A0AA48M7C9"/>
<accession>A0AA48M7C9</accession>
<feature type="region of interest" description="Disordered" evidence="1">
    <location>
        <begin position="1"/>
        <end position="22"/>
    </location>
</feature>
<organism evidence="2">
    <name type="scientific">freshwater sediment metagenome</name>
    <dbReference type="NCBI Taxonomy" id="556182"/>
    <lineage>
        <taxon>unclassified sequences</taxon>
        <taxon>metagenomes</taxon>
        <taxon>ecological metagenomes</taxon>
    </lineage>
</organism>
<proteinExistence type="predicted"/>
<gene>
    <name evidence="2" type="ORF">AMST5_04008</name>
</gene>
<protein>
    <submittedName>
        <fullName evidence="2">Uncharacterized protein</fullName>
    </submittedName>
</protein>
<reference evidence="2" key="1">
    <citation type="submission" date="2023-07" db="EMBL/GenBank/DDBJ databases">
        <authorList>
            <person name="Pelsma A.J. K."/>
        </authorList>
    </citation>
    <scope>NUCLEOTIDE SEQUENCE</scope>
</reference>